<accession>A0A383RDC7</accession>
<protein>
    <submittedName>
        <fullName evidence="1">Uncharacterized protein</fullName>
    </submittedName>
</protein>
<name>A0A383RDC7_PAEAL</name>
<dbReference type="EMBL" id="LS992241">
    <property type="protein sequence ID" value="SYX84309.1"/>
    <property type="molecule type" value="Genomic_DNA"/>
</dbReference>
<dbReference type="RefSeq" id="WP_138186261.1">
    <property type="nucleotide sequence ID" value="NZ_LS992241.1"/>
</dbReference>
<dbReference type="Proteomes" id="UP000304148">
    <property type="component" value="Chromosome"/>
</dbReference>
<evidence type="ECO:0000313" key="2">
    <source>
        <dbReference type="Proteomes" id="UP000304148"/>
    </source>
</evidence>
<reference evidence="2" key="1">
    <citation type="submission" date="2018-08" db="EMBL/GenBank/DDBJ databases">
        <authorList>
            <person name="Chevrot R."/>
        </authorList>
    </citation>
    <scope>NUCLEOTIDE SEQUENCE [LARGE SCALE GENOMIC DNA]</scope>
</reference>
<proteinExistence type="predicted"/>
<sequence length="238" mass="25477">MLHPMAPFQRLISNGGTVFVGVDREEAEINAANGLGGTANVIPRLSLEWPALKKYDNDLSPASPSPFSGVANPEYIWQPPINDGQTRAFAIASNSFTVTGIFIPPITTFERATFSVCLSAFSDNAMTAKITLFEQVGGSYVKVPVQPAGLGDFILVAGTPNMPTTGLTETIPYNWQDIRVYSTSFTAPLAVPTGAPRTFKVVISFMATNYLPIAPIPGNPAGLQFITDLYQEVDEVSG</sequence>
<organism evidence="1 2">
    <name type="scientific">Paenibacillus alvei</name>
    <name type="common">Bacillus alvei</name>
    <dbReference type="NCBI Taxonomy" id="44250"/>
    <lineage>
        <taxon>Bacteria</taxon>
        <taxon>Bacillati</taxon>
        <taxon>Bacillota</taxon>
        <taxon>Bacilli</taxon>
        <taxon>Bacillales</taxon>
        <taxon>Paenibacillaceae</taxon>
        <taxon>Paenibacillus</taxon>
    </lineage>
</organism>
<gene>
    <name evidence="1" type="ORF">PBLR_12731</name>
</gene>
<dbReference type="AlphaFoldDB" id="A0A383RDC7"/>
<evidence type="ECO:0000313" key="1">
    <source>
        <dbReference type="EMBL" id="SYX84309.1"/>
    </source>
</evidence>